<dbReference type="InterPro" id="IPR016181">
    <property type="entry name" value="Acyl_CoA_acyltransferase"/>
</dbReference>
<keyword evidence="6" id="KW-1185">Reference proteome</keyword>
<protein>
    <submittedName>
        <fullName evidence="5">N-acetyltransferase</fullName>
    </submittedName>
</protein>
<dbReference type="EMBL" id="SPKJ01000041">
    <property type="protein sequence ID" value="MYZ48560.1"/>
    <property type="molecule type" value="Genomic_DNA"/>
</dbReference>
<dbReference type="PANTHER" id="PTHR43792:SF8">
    <property type="entry name" value="[RIBOSOMAL PROTEIN US5]-ALANINE N-ACETYLTRANSFERASE"/>
    <property type="match status" value="1"/>
</dbReference>
<comment type="similarity">
    <text evidence="3">Belongs to the acetyltransferase family. RimJ subfamily.</text>
</comment>
<sequence length="198" mass="22507">MAFLRSTSGYDPAPVISGRGVFLRSPTYSDYVEWAMLRGESRSFLTPWEPSWPADDLTRSAFRRRIRRYHQEIREDRAYPFFVYRAGEAVLVGGITLSNVTRGMTQTGTIGYWMGERYANNGYMTAALTALIPFAFGILHLHRLEAACLVHNAPSRKVLQKVGFREEGLARGLVCINGRWQDHVVYGLLADDPKPWEC</sequence>
<dbReference type="RefSeq" id="WP_161140907.1">
    <property type="nucleotide sequence ID" value="NZ_SPKJ01000041.1"/>
</dbReference>
<name>A0A964WU74_9HYPH</name>
<keyword evidence="2" id="KW-0012">Acyltransferase</keyword>
<dbReference type="InterPro" id="IPR000182">
    <property type="entry name" value="GNAT_dom"/>
</dbReference>
<reference evidence="5" key="1">
    <citation type="submission" date="2019-03" db="EMBL/GenBank/DDBJ databases">
        <title>Afifella sp. nov., isolated from activated sludge.</title>
        <authorList>
            <person name="Li Q."/>
            <person name="Liu Y."/>
        </authorList>
    </citation>
    <scope>NUCLEOTIDE SEQUENCE</scope>
    <source>
        <strain evidence="5">L72</strain>
    </source>
</reference>
<dbReference type="InterPro" id="IPR051531">
    <property type="entry name" value="N-acetyltransferase"/>
</dbReference>
<dbReference type="AlphaFoldDB" id="A0A964WU74"/>
<dbReference type="OrthoDB" id="9801669at2"/>
<evidence type="ECO:0000256" key="1">
    <source>
        <dbReference type="ARBA" id="ARBA00022679"/>
    </source>
</evidence>
<feature type="domain" description="N-acetyltransferase" evidence="4">
    <location>
        <begin position="21"/>
        <end position="191"/>
    </location>
</feature>
<proteinExistence type="inferred from homology"/>
<evidence type="ECO:0000256" key="2">
    <source>
        <dbReference type="ARBA" id="ARBA00023315"/>
    </source>
</evidence>
<evidence type="ECO:0000259" key="4">
    <source>
        <dbReference type="PROSITE" id="PS51186"/>
    </source>
</evidence>
<evidence type="ECO:0000256" key="3">
    <source>
        <dbReference type="ARBA" id="ARBA00038502"/>
    </source>
</evidence>
<organism evidence="5 6">
    <name type="scientific">Propylenella binzhouense</name>
    <dbReference type="NCBI Taxonomy" id="2555902"/>
    <lineage>
        <taxon>Bacteria</taxon>
        <taxon>Pseudomonadati</taxon>
        <taxon>Pseudomonadota</taxon>
        <taxon>Alphaproteobacteria</taxon>
        <taxon>Hyphomicrobiales</taxon>
        <taxon>Propylenellaceae</taxon>
        <taxon>Propylenella</taxon>
    </lineage>
</organism>
<keyword evidence="1" id="KW-0808">Transferase</keyword>
<gene>
    <name evidence="5" type="ORF">E4O86_12650</name>
</gene>
<dbReference type="GO" id="GO:0005737">
    <property type="term" value="C:cytoplasm"/>
    <property type="evidence" value="ECO:0007669"/>
    <property type="project" value="TreeGrafter"/>
</dbReference>
<dbReference type="Pfam" id="PF13302">
    <property type="entry name" value="Acetyltransf_3"/>
    <property type="match status" value="1"/>
</dbReference>
<dbReference type="SUPFAM" id="SSF55729">
    <property type="entry name" value="Acyl-CoA N-acyltransferases (Nat)"/>
    <property type="match status" value="1"/>
</dbReference>
<evidence type="ECO:0000313" key="6">
    <source>
        <dbReference type="Proteomes" id="UP000773614"/>
    </source>
</evidence>
<dbReference type="Gene3D" id="3.40.630.30">
    <property type="match status" value="1"/>
</dbReference>
<dbReference type="GO" id="GO:0008999">
    <property type="term" value="F:protein-N-terminal-alanine acetyltransferase activity"/>
    <property type="evidence" value="ECO:0007669"/>
    <property type="project" value="TreeGrafter"/>
</dbReference>
<dbReference type="PROSITE" id="PS51186">
    <property type="entry name" value="GNAT"/>
    <property type="match status" value="1"/>
</dbReference>
<dbReference type="PANTHER" id="PTHR43792">
    <property type="entry name" value="GNAT FAMILY, PUTATIVE (AFU_ORTHOLOGUE AFUA_3G00765)-RELATED-RELATED"/>
    <property type="match status" value="1"/>
</dbReference>
<evidence type="ECO:0000313" key="5">
    <source>
        <dbReference type="EMBL" id="MYZ48560.1"/>
    </source>
</evidence>
<comment type="caution">
    <text evidence="5">The sequence shown here is derived from an EMBL/GenBank/DDBJ whole genome shotgun (WGS) entry which is preliminary data.</text>
</comment>
<accession>A0A964WU74</accession>
<dbReference type="Proteomes" id="UP000773614">
    <property type="component" value="Unassembled WGS sequence"/>
</dbReference>